<dbReference type="PANTHER" id="PTHR11808">
    <property type="entry name" value="TRANS-SULFURATION ENZYME FAMILY MEMBER"/>
    <property type="match status" value="1"/>
</dbReference>
<gene>
    <name evidence="4" type="ORF">SAMN02745910_03854</name>
</gene>
<dbReference type="Proteomes" id="UP000182762">
    <property type="component" value="Unassembled WGS sequence"/>
</dbReference>
<evidence type="ECO:0000313" key="5">
    <source>
        <dbReference type="Proteomes" id="UP000182762"/>
    </source>
</evidence>
<proteinExistence type="inferred from homology"/>
<comment type="cofactor">
    <cofactor evidence="1 3">
        <name>pyridoxal 5'-phosphate</name>
        <dbReference type="ChEBI" id="CHEBI:597326"/>
    </cofactor>
</comment>
<reference evidence="4 5" key="1">
    <citation type="submission" date="2016-10" db="EMBL/GenBank/DDBJ databases">
        <authorList>
            <person name="Varghese N."/>
            <person name="Submissions S."/>
        </authorList>
    </citation>
    <scope>NUCLEOTIDE SEQUENCE [LARGE SCALE GENOMIC DNA]</scope>
    <source>
        <strain evidence="4 5">DSM 13796</strain>
    </source>
</reference>
<dbReference type="Gene3D" id="3.40.640.10">
    <property type="entry name" value="Type I PLP-dependent aspartate aminotransferase-like (Major domain)"/>
    <property type="match status" value="1"/>
</dbReference>
<comment type="similarity">
    <text evidence="3">Belongs to the trans-sulfuration enzymes family.</text>
</comment>
<dbReference type="PIRSF" id="PIRSF001434">
    <property type="entry name" value="CGS"/>
    <property type="match status" value="1"/>
</dbReference>
<dbReference type="EMBL" id="FOXX01000011">
    <property type="protein sequence ID" value="SFQ82186.1"/>
    <property type="molecule type" value="Genomic_DNA"/>
</dbReference>
<sequence length="394" mass="43949">MKGKQRMNTKLVHDVEQLQEETKSLSFPIFQTSTFSFETAQQGEKRFLGEEAGYMYSRLGNPTVSALERKIAELEGGFSCLSFGSGMAAVSAVLSSLTKAGDHVICSSGIYGCTYTLLEFMKKKYNITYDFCQMDTKRSIEGLIRPETACIFIETPINPTMEIVDLELIARIAKAHHIPVVVDNTFSSPYIQRPLEWGCNIVIHSATKYLGGHGDVVAGLVVGGEECMKEMKKSVHKDMGGILSPFDAWLLLRGIKTLGVRLDRQCLNAEKLMNRLSKHRAIENVYYPFDPNHAHYKIAKKQMSLGGGIISFEIKGGKEEAQAFLNALSWIKIAVSLGDVETLIQHPATMTHAGIPLKERERMGITNGLIRLSVGIEEWQDIWKDLKNALDRIQ</sequence>
<keyword evidence="2 3" id="KW-0663">Pyridoxal phosphate</keyword>
<dbReference type="SUPFAM" id="SSF53383">
    <property type="entry name" value="PLP-dependent transferases"/>
    <property type="match status" value="1"/>
</dbReference>
<dbReference type="CDD" id="cd00614">
    <property type="entry name" value="CGS_like"/>
    <property type="match status" value="1"/>
</dbReference>
<evidence type="ECO:0000256" key="1">
    <source>
        <dbReference type="ARBA" id="ARBA00001933"/>
    </source>
</evidence>
<name>A0A1I6BML7_9BACI</name>
<evidence type="ECO:0000313" key="4">
    <source>
        <dbReference type="EMBL" id="SFQ82186.1"/>
    </source>
</evidence>
<dbReference type="GeneID" id="93712429"/>
<protein>
    <submittedName>
        <fullName evidence="4">Methionine-gamma-lyase</fullName>
    </submittedName>
</protein>
<accession>A0A1I6BML7</accession>
<comment type="caution">
    <text evidence="4">The sequence shown here is derived from an EMBL/GenBank/DDBJ whole genome shotgun (WGS) entry which is preliminary data.</text>
</comment>
<dbReference type="InterPro" id="IPR000277">
    <property type="entry name" value="Cys/Met-Metab_PyrdxlP-dep_enz"/>
</dbReference>
<dbReference type="RefSeq" id="WP_082802474.1">
    <property type="nucleotide sequence ID" value="NZ_FOXX01000011.1"/>
</dbReference>
<dbReference type="InterPro" id="IPR015421">
    <property type="entry name" value="PyrdxlP-dep_Trfase_major"/>
</dbReference>
<keyword evidence="5" id="KW-1185">Reference proteome</keyword>
<dbReference type="InterPro" id="IPR015424">
    <property type="entry name" value="PyrdxlP-dep_Trfase"/>
</dbReference>
<evidence type="ECO:0000256" key="2">
    <source>
        <dbReference type="ARBA" id="ARBA00022898"/>
    </source>
</evidence>
<dbReference type="Gene3D" id="3.90.1150.10">
    <property type="entry name" value="Aspartate Aminotransferase, domain 1"/>
    <property type="match status" value="1"/>
</dbReference>
<dbReference type="InterPro" id="IPR015422">
    <property type="entry name" value="PyrdxlP-dep_Trfase_small"/>
</dbReference>
<dbReference type="Pfam" id="PF01053">
    <property type="entry name" value="Cys_Met_Meta_PP"/>
    <property type="match status" value="1"/>
</dbReference>
<organism evidence="4 5">
    <name type="scientific">Priestia endophytica DSM 13796</name>
    <dbReference type="NCBI Taxonomy" id="1121089"/>
    <lineage>
        <taxon>Bacteria</taxon>
        <taxon>Bacillati</taxon>
        <taxon>Bacillota</taxon>
        <taxon>Bacilli</taxon>
        <taxon>Bacillales</taxon>
        <taxon>Bacillaceae</taxon>
        <taxon>Priestia</taxon>
    </lineage>
</organism>
<dbReference type="PANTHER" id="PTHR11808:SF80">
    <property type="entry name" value="CYSTATHIONINE GAMMA-LYASE"/>
    <property type="match status" value="1"/>
</dbReference>
<evidence type="ECO:0000256" key="3">
    <source>
        <dbReference type="RuleBase" id="RU362118"/>
    </source>
</evidence>